<evidence type="ECO:0000313" key="3">
    <source>
        <dbReference type="EMBL" id="KAK8723477.1"/>
    </source>
</evidence>
<keyword evidence="2" id="KW-0472">Membrane</keyword>
<name>A0AAW0W2L7_CHEQU</name>
<feature type="region of interest" description="Disordered" evidence="1">
    <location>
        <begin position="425"/>
        <end position="446"/>
    </location>
</feature>
<dbReference type="Proteomes" id="UP001445076">
    <property type="component" value="Unassembled WGS sequence"/>
</dbReference>
<comment type="caution">
    <text evidence="3">The sequence shown here is derived from an EMBL/GenBank/DDBJ whole genome shotgun (WGS) entry which is preliminary data.</text>
</comment>
<feature type="compositionally biased region" description="Basic and acidic residues" evidence="1">
    <location>
        <begin position="426"/>
        <end position="436"/>
    </location>
</feature>
<dbReference type="EMBL" id="JARKIK010000089">
    <property type="protein sequence ID" value="KAK8723477.1"/>
    <property type="molecule type" value="Genomic_DNA"/>
</dbReference>
<feature type="transmembrane region" description="Helical" evidence="2">
    <location>
        <begin position="298"/>
        <end position="324"/>
    </location>
</feature>
<sequence length="446" mass="49442">TAAPVVRDQYHTWMIKWNWRPQIATVVVVVVVVVASVIEEGVMAVDVEDIEVATSSQECQHSGRTLICDAKDRTKTIHLRTSPGPEVEKVLLYNARKVEVWSSVCVDLEVKQVEQVVTVEDEENSGKSTNNCDNMGMWLYKSSLYSLPPAVNHLYAEHSTLCNVSLEALGGNLTLISCHVNLLQINQIVEQYSTLLYSSIIDTIVRLHLGNQASLYIYNTTIQELHPRALVASGSAFVRLSGGTGMKTPHYIVVLQPGALVNISEYEGDVRFVVQETEEDYRLSTPSIHQRSSFSDTVVYILFAIVVNIVCLLLLVLVCLCVLWRKYCANSAEVKSRTLDKLQTSEEQPLVNISSNTPSQATQASSAQKSPTTSTSNNQAIPKLDAAPNEQKKQPVSEVTNTYLPFRSFLEASCRATTFATHHFLNKGEEPPTDHSKTKHPTTVSH</sequence>
<feature type="region of interest" description="Disordered" evidence="1">
    <location>
        <begin position="348"/>
        <end position="397"/>
    </location>
</feature>
<feature type="compositionally biased region" description="Low complexity" evidence="1">
    <location>
        <begin position="354"/>
        <end position="376"/>
    </location>
</feature>
<evidence type="ECO:0000313" key="4">
    <source>
        <dbReference type="Proteomes" id="UP001445076"/>
    </source>
</evidence>
<reference evidence="3 4" key="1">
    <citation type="journal article" date="2024" name="BMC Genomics">
        <title>Genome assembly of redclaw crayfish (Cherax quadricarinatus) provides insights into its immune adaptation and hypoxia tolerance.</title>
        <authorList>
            <person name="Liu Z."/>
            <person name="Zheng J."/>
            <person name="Li H."/>
            <person name="Fang K."/>
            <person name="Wang S."/>
            <person name="He J."/>
            <person name="Zhou D."/>
            <person name="Weng S."/>
            <person name="Chi M."/>
            <person name="Gu Z."/>
            <person name="He J."/>
            <person name="Li F."/>
            <person name="Wang M."/>
        </authorList>
    </citation>
    <scope>NUCLEOTIDE SEQUENCE [LARGE SCALE GENOMIC DNA]</scope>
    <source>
        <strain evidence="3">ZL_2023a</strain>
    </source>
</reference>
<proteinExistence type="predicted"/>
<evidence type="ECO:0000256" key="2">
    <source>
        <dbReference type="SAM" id="Phobius"/>
    </source>
</evidence>
<feature type="non-terminal residue" evidence="3">
    <location>
        <position position="1"/>
    </location>
</feature>
<keyword evidence="4" id="KW-1185">Reference proteome</keyword>
<protein>
    <submittedName>
        <fullName evidence="3">Uncharacterized protein</fullName>
    </submittedName>
</protein>
<gene>
    <name evidence="3" type="ORF">OTU49_011732</name>
</gene>
<evidence type="ECO:0000256" key="1">
    <source>
        <dbReference type="SAM" id="MobiDB-lite"/>
    </source>
</evidence>
<keyword evidence="2" id="KW-0812">Transmembrane</keyword>
<organism evidence="3 4">
    <name type="scientific">Cherax quadricarinatus</name>
    <name type="common">Australian red claw crayfish</name>
    <dbReference type="NCBI Taxonomy" id="27406"/>
    <lineage>
        <taxon>Eukaryota</taxon>
        <taxon>Metazoa</taxon>
        <taxon>Ecdysozoa</taxon>
        <taxon>Arthropoda</taxon>
        <taxon>Crustacea</taxon>
        <taxon>Multicrustacea</taxon>
        <taxon>Malacostraca</taxon>
        <taxon>Eumalacostraca</taxon>
        <taxon>Eucarida</taxon>
        <taxon>Decapoda</taxon>
        <taxon>Pleocyemata</taxon>
        <taxon>Astacidea</taxon>
        <taxon>Parastacoidea</taxon>
        <taxon>Parastacidae</taxon>
        <taxon>Cherax</taxon>
    </lineage>
</organism>
<dbReference type="AlphaFoldDB" id="A0AAW0W2L7"/>
<accession>A0AAW0W2L7</accession>
<keyword evidence="2" id="KW-1133">Transmembrane helix</keyword>